<keyword evidence="1" id="KW-0472">Membrane</keyword>
<dbReference type="KEGG" id="mfz:AOB57_000900"/>
<reference evidence="2 3" key="1">
    <citation type="journal article" date="2016" name="Int. J. Syst. Evol. Microbiol.">
        <title>Methanosarcina flavescens sp. nov., a methanogenic archaeon isolated from a full-scale anaerobic digester.</title>
        <authorList>
            <person name="Kern T."/>
            <person name="Fischer M.A."/>
            <person name="Deppenmeier U."/>
            <person name="Schmitz R.A."/>
            <person name="Rother M."/>
        </authorList>
    </citation>
    <scope>NUCLEOTIDE SEQUENCE [LARGE SCALE GENOMIC DNA]</scope>
    <source>
        <strain evidence="2 3">E03.2</strain>
    </source>
</reference>
<keyword evidence="1" id="KW-1133">Transmembrane helix</keyword>
<dbReference type="Proteomes" id="UP000053087">
    <property type="component" value="Chromosome"/>
</dbReference>
<evidence type="ECO:0000313" key="3">
    <source>
        <dbReference type="Proteomes" id="UP000053087"/>
    </source>
</evidence>
<evidence type="ECO:0000313" key="2">
    <source>
        <dbReference type="EMBL" id="AYK13958.1"/>
    </source>
</evidence>
<dbReference type="EMBL" id="CP032683">
    <property type="protein sequence ID" value="AYK13958.1"/>
    <property type="molecule type" value="Genomic_DNA"/>
</dbReference>
<organism evidence="2 3">
    <name type="scientific">Methanosarcina flavescens</name>
    <dbReference type="NCBI Taxonomy" id="1715806"/>
    <lineage>
        <taxon>Archaea</taxon>
        <taxon>Methanobacteriati</taxon>
        <taxon>Methanobacteriota</taxon>
        <taxon>Stenosarchaea group</taxon>
        <taxon>Methanomicrobia</taxon>
        <taxon>Methanosarcinales</taxon>
        <taxon>Methanosarcinaceae</taxon>
        <taxon>Methanosarcina</taxon>
    </lineage>
</organism>
<feature type="transmembrane region" description="Helical" evidence="1">
    <location>
        <begin position="17"/>
        <end position="39"/>
    </location>
</feature>
<accession>A0A660HNV5</accession>
<dbReference type="AlphaFoldDB" id="A0A660HNV5"/>
<keyword evidence="3" id="KW-1185">Reference proteome</keyword>
<sequence length="68" mass="8113">MKFCLFFWQPLENFLRVPGGIICFFYFIDAQMLKFFPVFEIHVRNMRNLSTAGQGIDMYHSVKEAKKD</sequence>
<keyword evidence="1" id="KW-0812">Transmembrane</keyword>
<evidence type="ECO:0000256" key="1">
    <source>
        <dbReference type="SAM" id="Phobius"/>
    </source>
</evidence>
<name>A0A660HNV5_9EURY</name>
<protein>
    <submittedName>
        <fullName evidence="2">Uncharacterized protein</fullName>
    </submittedName>
</protein>
<gene>
    <name evidence="2" type="ORF">AOB57_000900</name>
</gene>
<proteinExistence type="predicted"/>